<dbReference type="Pfam" id="PF12728">
    <property type="entry name" value="HTH_17"/>
    <property type="match status" value="1"/>
</dbReference>
<proteinExistence type="predicted"/>
<protein>
    <submittedName>
        <fullName evidence="2">DNA binding domain-containing protein, excisionase family</fullName>
    </submittedName>
</protein>
<name>A0A1H5Z1I9_9BACT</name>
<organism evidence="2 3">
    <name type="scientific">Algoriphagus boritolerans DSM 17298 = JCM 18970</name>
    <dbReference type="NCBI Taxonomy" id="1120964"/>
    <lineage>
        <taxon>Bacteria</taxon>
        <taxon>Pseudomonadati</taxon>
        <taxon>Bacteroidota</taxon>
        <taxon>Cytophagia</taxon>
        <taxon>Cytophagales</taxon>
        <taxon>Cyclobacteriaceae</taxon>
        <taxon>Algoriphagus</taxon>
    </lineage>
</organism>
<dbReference type="OrthoDB" id="597977at2"/>
<dbReference type="NCBIfam" id="TIGR01764">
    <property type="entry name" value="excise"/>
    <property type="match status" value="1"/>
</dbReference>
<evidence type="ECO:0000313" key="3">
    <source>
        <dbReference type="Proteomes" id="UP000236736"/>
    </source>
</evidence>
<dbReference type="Proteomes" id="UP000236736">
    <property type="component" value="Unassembled WGS sequence"/>
</dbReference>
<evidence type="ECO:0000313" key="2">
    <source>
        <dbReference type="EMBL" id="SEG30148.1"/>
    </source>
</evidence>
<dbReference type="AlphaFoldDB" id="A0A1H5Z1I9"/>
<evidence type="ECO:0000259" key="1">
    <source>
        <dbReference type="Pfam" id="PF12728"/>
    </source>
</evidence>
<dbReference type="SUPFAM" id="SSF46955">
    <property type="entry name" value="Putative DNA-binding domain"/>
    <property type="match status" value="1"/>
</dbReference>
<dbReference type="GO" id="GO:0003677">
    <property type="term" value="F:DNA binding"/>
    <property type="evidence" value="ECO:0007669"/>
    <property type="project" value="InterPro"/>
</dbReference>
<gene>
    <name evidence="2" type="ORF">SAMN03080598_03287</name>
</gene>
<dbReference type="InterPro" id="IPR009061">
    <property type="entry name" value="DNA-bd_dom_put_sf"/>
</dbReference>
<accession>A0A1H5Z1I9</accession>
<dbReference type="STRING" id="1120964.GCA_001313265_04391"/>
<reference evidence="3" key="1">
    <citation type="submission" date="2016-10" db="EMBL/GenBank/DDBJ databases">
        <authorList>
            <person name="Varghese N."/>
            <person name="Submissions S."/>
        </authorList>
    </citation>
    <scope>NUCLEOTIDE SEQUENCE [LARGE SCALE GENOMIC DNA]</scope>
    <source>
        <strain evidence="3">DSM 17298</strain>
    </source>
</reference>
<keyword evidence="3" id="KW-1185">Reference proteome</keyword>
<dbReference type="InterPro" id="IPR010093">
    <property type="entry name" value="SinI_DNA-bd"/>
</dbReference>
<dbReference type="RefSeq" id="WP_051417250.1">
    <property type="nucleotide sequence ID" value="NZ_FNVR01000023.1"/>
</dbReference>
<dbReference type="EMBL" id="FNVR01000023">
    <property type="protein sequence ID" value="SEG30148.1"/>
    <property type="molecule type" value="Genomic_DNA"/>
</dbReference>
<feature type="domain" description="Helix-turn-helix" evidence="1">
    <location>
        <begin position="29"/>
        <end position="79"/>
    </location>
</feature>
<sequence>MANEDLILDKLTEIANKLDEQNLLQKTVLNFNEACKYLDVSPSHLYKLTSTKHIPHFCPQGKKLYFKREELDNWLQRNRKSAADEIDQMAADYVIRNKRKK</sequence>
<dbReference type="InterPro" id="IPR041657">
    <property type="entry name" value="HTH_17"/>
</dbReference>